<gene>
    <name evidence="1" type="ORF">AWB76_03274</name>
</gene>
<dbReference type="RefSeq" id="WP_061161095.1">
    <property type="nucleotide sequence ID" value="NZ_FCOI02000009.1"/>
</dbReference>
<keyword evidence="2" id="KW-1185">Reference proteome</keyword>
<evidence type="ECO:0000313" key="2">
    <source>
        <dbReference type="Proteomes" id="UP000054624"/>
    </source>
</evidence>
<name>A0A158AX54_9BURK</name>
<accession>A0A158AX54</accession>
<dbReference type="EMBL" id="FCOI02000009">
    <property type="protein sequence ID" value="SAK62591.1"/>
    <property type="molecule type" value="Genomic_DNA"/>
</dbReference>
<dbReference type="OrthoDB" id="9128833at2"/>
<reference evidence="2" key="1">
    <citation type="submission" date="2016-01" db="EMBL/GenBank/DDBJ databases">
        <authorList>
            <person name="Peeters Charlotte."/>
        </authorList>
    </citation>
    <scope>NUCLEOTIDE SEQUENCE [LARGE SCALE GENOMIC DNA]</scope>
</reference>
<evidence type="ECO:0000313" key="1">
    <source>
        <dbReference type="EMBL" id="SAK62591.1"/>
    </source>
</evidence>
<dbReference type="Proteomes" id="UP000054624">
    <property type="component" value="Unassembled WGS sequence"/>
</dbReference>
<sequence length="387" mass="39771">MSLNGGGASRTKRTAFMDVQELFGAQSVSEVSPTIQVDDEPYIIRAHGLGAGESVAVEMVDGPGEGKYTTPYMMNGCQVRLTRKCNLTVIAIPGRYRLILNGAVGVAYVTAIKASTTHEYLLGAMNMGGCCGESPTTLPPSGPAGGDLTGTYPNPQIIGLSAISRILGDANAKTLLEQSIKSLFPAVNAGDVAGAISRDANAQATLANALCGALACCIDDATKQWQRTDDEIAGVLKRCDGSKHVAGNALPTCQEVDDKISQAVGGVTVDKFLDLVQYDPATHTLTLAVQGGETFTVNLSDLVPVVASSQSINGDGTAGAPLSVRVKAGGGITIASDGLALSPGAASAPNTSSGDELPTAIYGARDALLGKPDGWMSINGKRVPYWN</sequence>
<organism evidence="1 2">
    <name type="scientific">Caballeronia temeraria</name>
    <dbReference type="NCBI Taxonomy" id="1777137"/>
    <lineage>
        <taxon>Bacteria</taxon>
        <taxon>Pseudomonadati</taxon>
        <taxon>Pseudomonadota</taxon>
        <taxon>Betaproteobacteria</taxon>
        <taxon>Burkholderiales</taxon>
        <taxon>Burkholderiaceae</taxon>
        <taxon>Caballeronia</taxon>
    </lineage>
</organism>
<protein>
    <submittedName>
        <fullName evidence="1">Uncharacterized protein</fullName>
    </submittedName>
</protein>
<proteinExistence type="predicted"/>
<dbReference type="AlphaFoldDB" id="A0A158AX54"/>
<dbReference type="STRING" id="1777137.AWB76_03274"/>